<evidence type="ECO:0000256" key="5">
    <source>
        <dbReference type="RuleBase" id="RU003694"/>
    </source>
</evidence>
<dbReference type="InterPro" id="IPR020841">
    <property type="entry name" value="PKS_Beta-ketoAc_synthase_dom"/>
</dbReference>
<comment type="similarity">
    <text evidence="5">Belongs to the thiolase-like superfamily. Beta-ketoacyl-ACP synthases family.</text>
</comment>
<dbReference type="SMART" id="SM00825">
    <property type="entry name" value="PKS_KS"/>
    <property type="match status" value="2"/>
</dbReference>
<feature type="region of interest" description="Disordered" evidence="6">
    <location>
        <begin position="1020"/>
        <end position="1076"/>
    </location>
</feature>
<dbReference type="GO" id="GO:0005737">
    <property type="term" value="C:cytoplasm"/>
    <property type="evidence" value="ECO:0007669"/>
    <property type="project" value="TreeGrafter"/>
</dbReference>
<feature type="domain" description="Ketosynthase family 3 (KS3)" evidence="7">
    <location>
        <begin position="470"/>
        <end position="918"/>
    </location>
</feature>
<gene>
    <name evidence="8" type="ORF">H8E80_00190</name>
</gene>
<comment type="caution">
    <text evidence="8">The sequence shown here is derived from an EMBL/GenBank/DDBJ whole genome shotgun (WGS) entry which is preliminary data.</text>
</comment>
<dbReference type="InterPro" id="IPR016039">
    <property type="entry name" value="Thiolase-like"/>
</dbReference>
<evidence type="ECO:0000256" key="2">
    <source>
        <dbReference type="ARBA" id="ARBA00022553"/>
    </source>
</evidence>
<evidence type="ECO:0000313" key="8">
    <source>
        <dbReference type="EMBL" id="MBC8198456.1"/>
    </source>
</evidence>
<dbReference type="InterPro" id="IPR029069">
    <property type="entry name" value="HotDog_dom_sf"/>
</dbReference>
<dbReference type="EMBL" id="JACNLL010000006">
    <property type="protein sequence ID" value="MBC8198456.1"/>
    <property type="molecule type" value="Genomic_DNA"/>
</dbReference>
<evidence type="ECO:0000256" key="6">
    <source>
        <dbReference type="SAM" id="MobiDB-lite"/>
    </source>
</evidence>
<dbReference type="GO" id="GO:0004312">
    <property type="term" value="F:fatty acid synthase activity"/>
    <property type="evidence" value="ECO:0007669"/>
    <property type="project" value="TreeGrafter"/>
</dbReference>
<dbReference type="CDD" id="cd00833">
    <property type="entry name" value="PKS"/>
    <property type="match status" value="2"/>
</dbReference>
<dbReference type="GO" id="GO:0005886">
    <property type="term" value="C:plasma membrane"/>
    <property type="evidence" value="ECO:0007669"/>
    <property type="project" value="TreeGrafter"/>
</dbReference>
<dbReference type="GO" id="GO:0016829">
    <property type="term" value="F:lyase activity"/>
    <property type="evidence" value="ECO:0007669"/>
    <property type="project" value="UniProtKB-KW"/>
</dbReference>
<keyword evidence="4" id="KW-0456">Lyase</keyword>
<organism evidence="8 9">
    <name type="scientific">Candidatus Desulfaltia bathyphila</name>
    <dbReference type="NCBI Taxonomy" id="2841697"/>
    <lineage>
        <taxon>Bacteria</taxon>
        <taxon>Pseudomonadati</taxon>
        <taxon>Thermodesulfobacteriota</taxon>
        <taxon>Desulfobacteria</taxon>
        <taxon>Desulfobacterales</taxon>
        <taxon>Desulfobacterales incertae sedis</taxon>
        <taxon>Candidatus Desulfaltia</taxon>
    </lineage>
</organism>
<dbReference type="InterPro" id="IPR018201">
    <property type="entry name" value="Ketoacyl_synth_AS"/>
</dbReference>
<dbReference type="PROSITE" id="PS52004">
    <property type="entry name" value="KS3_2"/>
    <property type="match status" value="2"/>
</dbReference>
<dbReference type="GO" id="GO:0004315">
    <property type="term" value="F:3-oxoacyl-[acyl-carrier-protein] synthase activity"/>
    <property type="evidence" value="ECO:0007669"/>
    <property type="project" value="InterPro"/>
</dbReference>
<reference evidence="8 9" key="1">
    <citation type="submission" date="2020-08" db="EMBL/GenBank/DDBJ databases">
        <title>Bridging the membrane lipid divide: bacteria of the FCB group superphylum have the potential to synthesize archaeal ether lipids.</title>
        <authorList>
            <person name="Villanueva L."/>
            <person name="Von Meijenfeldt F.A.B."/>
            <person name="Westbye A.B."/>
            <person name="Yadav S."/>
            <person name="Hopmans E.C."/>
            <person name="Dutilh B.E."/>
            <person name="Sinninghe Damste J.S."/>
        </authorList>
    </citation>
    <scope>NUCLEOTIDE SEQUENCE [LARGE SCALE GENOMIC DNA]</scope>
    <source>
        <strain evidence="8">NIOZ-UU82</strain>
    </source>
</reference>
<evidence type="ECO:0000256" key="3">
    <source>
        <dbReference type="ARBA" id="ARBA00022679"/>
    </source>
</evidence>
<dbReference type="Pfam" id="PF07977">
    <property type="entry name" value="FabA"/>
    <property type="match status" value="3"/>
</dbReference>
<keyword evidence="3 5" id="KW-0808">Transferase</keyword>
<dbReference type="PANTHER" id="PTHR43775:SF37">
    <property type="entry name" value="SI:DKEY-61P9.11"/>
    <property type="match status" value="1"/>
</dbReference>
<dbReference type="InterPro" id="IPR050091">
    <property type="entry name" value="PKS_NRPS_Biosynth_Enz"/>
</dbReference>
<dbReference type="GO" id="GO:0071770">
    <property type="term" value="P:DIM/DIP cell wall layer assembly"/>
    <property type="evidence" value="ECO:0007669"/>
    <property type="project" value="TreeGrafter"/>
</dbReference>
<dbReference type="Gene3D" id="3.40.47.10">
    <property type="match status" value="2"/>
</dbReference>
<feature type="compositionally biased region" description="Basic and acidic residues" evidence="6">
    <location>
        <begin position="1021"/>
        <end position="1055"/>
    </location>
</feature>
<dbReference type="PANTHER" id="PTHR43775">
    <property type="entry name" value="FATTY ACID SYNTHASE"/>
    <property type="match status" value="1"/>
</dbReference>
<evidence type="ECO:0000256" key="1">
    <source>
        <dbReference type="ARBA" id="ARBA00022450"/>
    </source>
</evidence>
<evidence type="ECO:0000259" key="7">
    <source>
        <dbReference type="PROSITE" id="PS52004"/>
    </source>
</evidence>
<dbReference type="SUPFAM" id="SSF54637">
    <property type="entry name" value="Thioesterase/thiol ester dehydrase-isomerase"/>
    <property type="match status" value="4"/>
</dbReference>
<dbReference type="InterPro" id="IPR014030">
    <property type="entry name" value="Ketoacyl_synth_N"/>
</dbReference>
<dbReference type="GO" id="GO:0006633">
    <property type="term" value="P:fatty acid biosynthetic process"/>
    <property type="evidence" value="ECO:0007669"/>
    <property type="project" value="InterPro"/>
</dbReference>
<dbReference type="InterPro" id="IPR014031">
    <property type="entry name" value="Ketoacyl_synth_C"/>
</dbReference>
<dbReference type="InterPro" id="IPR013114">
    <property type="entry name" value="FabA_FabZ"/>
</dbReference>
<proteinExistence type="inferred from homology"/>
<name>A0A8J6N4H6_9BACT</name>
<evidence type="ECO:0000256" key="4">
    <source>
        <dbReference type="ARBA" id="ARBA00023239"/>
    </source>
</evidence>
<evidence type="ECO:0000313" key="9">
    <source>
        <dbReference type="Proteomes" id="UP000603545"/>
    </source>
</evidence>
<dbReference type="Gene3D" id="3.10.129.10">
    <property type="entry name" value="Hotdog Thioesterase"/>
    <property type="match status" value="4"/>
</dbReference>
<feature type="domain" description="Ketosynthase family 3 (KS3)" evidence="7">
    <location>
        <begin position="4"/>
        <end position="450"/>
    </location>
</feature>
<dbReference type="Proteomes" id="UP000603545">
    <property type="component" value="Unassembled WGS sequence"/>
</dbReference>
<dbReference type="Pfam" id="PF02801">
    <property type="entry name" value="Ketoacyl-synt_C"/>
    <property type="match status" value="2"/>
</dbReference>
<protein>
    <submittedName>
        <fullName evidence="8">Beta-ketoacyl synthase</fullName>
    </submittedName>
</protein>
<keyword evidence="1" id="KW-0596">Phosphopantetheine</keyword>
<keyword evidence="2" id="KW-0597">Phosphoprotein</keyword>
<dbReference type="SUPFAM" id="SSF53901">
    <property type="entry name" value="Thiolase-like"/>
    <property type="match status" value="2"/>
</dbReference>
<sequence length="1864" mass="205969">MKKRTPIAVVGMAGVFPGAPDIDIFWHNITNKVDSACEVPENRWLVDPDDIYSAHPLPDKAISKRACLISSDILQSIKSDHTGINIDKDLLKNLDPLYHLVLHAGSKAFSSFTTSSINKDHIGIILAAIALPTDSSSFITQEITGKFFEEKLFGNAAATPLNRKQCISGRVTALPAAILAEALGLGGGSYTLDAACASSIYAVKLACDELYSHRADAILAGGVSRPQSLYTQIGFSQLRALSPSGRCAPFDETADGLVVGEGVGIIALKRLDDALRDGDNIHALIHGIGLSNDIRGNLLAPDSEGQVRAMQNAYKSAGWSPYDIDLIECHGAGTPVGDATELQSLRNLWGESGWSYGECAIGSVKSMTGHLLTGAGAAGMIKTILALKHKTLPPSLNFNKVPEKSPLNKSPFRVQTEAEKWVRKDKHRPLRAAVSAFGFGGINAHLLLEEWRQSSNSKFKIQNSKFKTPTPPVAIVGMEAAFGSLKSLKDFQEVIFKDKSIIRKRPKHRWKGCDSVAKTYLDKRAAYGGYMDKVSLNAGEFHIPPNEIYDILPQHLLMLKVSAKAMKDAHLALREVRPRMGVIIGMAFDFEATNFNLRWNLNNFVKKWAKRLDLDDDQAAIWLESLKDSCGPPLTNTRTLGALGGIIASRIAREFRFGGPSFVVSGEESSGLRALEIGVRSLQQNETDSVLVGAVDLCGDVRNIIIADKSRPFSKKDKISPFDQSADGTLPGEGAAALVLKRLDTAIKDKDRIYSIIKGIGNACCGGIDSDPPSKKAYTLSLKKSFNDTGVEASSISYIETHGSGNLKEDNIESEALNEFFIGLKQPCAIGSVKANIGHTGAAAGLASTVKTSLCLHQKTISSLKNSCNGKKNILQKEIFHIPANPKDWANDIKDSPRRACVGCMTTDGNCSHIILEEFEDTKEKPGAHLRPHRKQEYLGKKETSRKITLIIGGKASCPALPEKKSKTQSSPEIDRAIKNIEATADAHKTFLEFSTKLQNSYAEAFELQTKLLMARNIKSRGQESEVGGRKSEVRNQKSEGRGQRAEIGKREEQRVTSNEQPETRNETRATSNNQQTTLFSRDMCMEFATGSVAKVLGPEFAVVDTYKARVRLPDEPLMLVDRIISIKGEKGSLGSGRIVTEHDVLPKAWYLDGSRASVCISVEAGQADLFLCSYLGIDLVVKGKRTYRLLDAVVTFHRGLPQPGDTIRYEINIKNFVRQGETFLFFFNFKGFIGSSHLITMSDGCAGFFTEEEVKNSGGIILKDEDTKPLKGKRSAGWKELVAVSVQKYDDEAVNALRVGNLKACFGPLFDGVELAESLRLPGINKDRMKLIDRIIHLDPDGGRYGLGLIKAEADIHPNDWFLTCHFMDDMVMPGTLMYECCAHTLRVFIQRMGWVTEKTNVCYEPVVGVKSGLKCRGPVTPATKHVVYEIIIKEIGYNPQPYVIADALMYADGHNIVMFTDMSMKMTGITGEEIEAFWKKKEKHVLFDRKRLLAFSVGNPSEAFGEPYKQFDKKRRIARLPGPPYQFMDRIVSIEPEPWVLKPGGWIEAEYDVPYDAWYFKSDRGRLMPFCILLEIALQPCGWLAAYMGSALKSKNDLKFRNLGGNAVLHNNVSREAKTLTIRARTKKVSEAGDMIIEEFEFLILKQNKIIYKGDTSFGFFTDNALMQQVGLSDADKRAYIPATDELDKNSAYLFEDEAPFTPDDPAIDKAPCLSMPSKAMRMIDKIDLYLPDGGPKGLGFIRGTKDVDPNEWFFKAHFYQDPVWPGSLGIEAFLQLIKFMALKRWKHLSDTHGFELITQKPHNWTYRGQVTPVNKKIEVEAMITGIQDVPVPSIVANGFLKVDGLYIYEMKNFGFRLIPDI</sequence>
<dbReference type="Pfam" id="PF00109">
    <property type="entry name" value="ketoacyl-synt"/>
    <property type="match status" value="2"/>
</dbReference>
<dbReference type="PROSITE" id="PS00606">
    <property type="entry name" value="KS3_1"/>
    <property type="match status" value="1"/>
</dbReference>
<accession>A0A8J6N4H6</accession>